<protein>
    <submittedName>
        <fullName evidence="1">Uncharacterized protein</fullName>
    </submittedName>
</protein>
<organism evidence="1">
    <name type="scientific">uncultured Caudovirales phage</name>
    <dbReference type="NCBI Taxonomy" id="2100421"/>
    <lineage>
        <taxon>Viruses</taxon>
        <taxon>Duplodnaviria</taxon>
        <taxon>Heunggongvirae</taxon>
        <taxon>Uroviricota</taxon>
        <taxon>Caudoviricetes</taxon>
        <taxon>Peduoviridae</taxon>
        <taxon>Maltschvirus</taxon>
        <taxon>Maltschvirus maltsch</taxon>
    </lineage>
</organism>
<gene>
    <name evidence="1" type="ORF">UFOVP934_8</name>
</gene>
<proteinExistence type="predicted"/>
<dbReference type="EMBL" id="LR796886">
    <property type="protein sequence ID" value="CAB4172480.1"/>
    <property type="molecule type" value="Genomic_DNA"/>
</dbReference>
<sequence length="141" mass="15358">MSKHKPKTQHPQAQDAPLTIEQTLQEREATHGDFADVAAYAQLMKEILRNSNGYRRMSDAQREACETWLMKTARIMAGDVDHIDHAHDIAGYATLYVRACGARHAERAATEALAELEAAMAAPRYAPGDVTVTLVNGAAAA</sequence>
<accession>A0A6J5PKN5</accession>
<reference evidence="1" key="1">
    <citation type="submission" date="2020-05" db="EMBL/GenBank/DDBJ databases">
        <authorList>
            <person name="Chiriac C."/>
            <person name="Salcher M."/>
            <person name="Ghai R."/>
            <person name="Kavagutti S V."/>
        </authorList>
    </citation>
    <scope>NUCLEOTIDE SEQUENCE</scope>
</reference>
<evidence type="ECO:0000313" key="1">
    <source>
        <dbReference type="EMBL" id="CAB4172480.1"/>
    </source>
</evidence>
<name>A0A6J5PKN5_9CAUD</name>